<keyword evidence="1" id="KW-0812">Transmembrane</keyword>
<protein>
    <recommendedName>
        <fullName evidence="2">Type 4 fimbrial biogenesis protein PilX N-terminal domain-containing protein</fullName>
    </recommendedName>
</protein>
<dbReference type="Pfam" id="PF14341">
    <property type="entry name" value="PilX_N"/>
    <property type="match status" value="1"/>
</dbReference>
<feature type="domain" description="Type 4 fimbrial biogenesis protein PilX N-terminal" evidence="2">
    <location>
        <begin position="12"/>
        <end position="61"/>
    </location>
</feature>
<evidence type="ECO:0000313" key="3">
    <source>
        <dbReference type="EMBL" id="ONM43238.1"/>
    </source>
</evidence>
<reference evidence="3 4" key="1">
    <citation type="submission" date="2017-01" db="EMBL/GenBank/DDBJ databases">
        <title>Draft genome sequence of Pseudomonas pachastrellae type strain CCUG 46540T from a deep sea.</title>
        <authorList>
            <person name="Gomila M."/>
            <person name="Mulet M."/>
            <person name="Lalucat J."/>
            <person name="Garcia-Valdes E."/>
        </authorList>
    </citation>
    <scope>NUCLEOTIDE SEQUENCE [LARGE SCALE GENOMIC DNA]</scope>
    <source>
        <strain evidence="3 4">CCUG 46540</strain>
    </source>
</reference>
<accession>A0A1S8DCT5</accession>
<evidence type="ECO:0000256" key="1">
    <source>
        <dbReference type="SAM" id="Phobius"/>
    </source>
</evidence>
<dbReference type="EMBL" id="MUBC01000032">
    <property type="protein sequence ID" value="ONM43238.1"/>
    <property type="molecule type" value="Genomic_DNA"/>
</dbReference>
<comment type="caution">
    <text evidence="3">The sequence shown here is derived from an EMBL/GenBank/DDBJ whole genome shotgun (WGS) entry which is preliminary data.</text>
</comment>
<dbReference type="Proteomes" id="UP000242847">
    <property type="component" value="Unassembled WGS sequence"/>
</dbReference>
<name>A0A1S8DCT5_9GAMM</name>
<organism evidence="3 4">
    <name type="scientific">Halopseudomonas pachastrellae</name>
    <dbReference type="NCBI Taxonomy" id="254161"/>
    <lineage>
        <taxon>Bacteria</taxon>
        <taxon>Pseudomonadati</taxon>
        <taxon>Pseudomonadota</taxon>
        <taxon>Gammaproteobacteria</taxon>
        <taxon>Pseudomonadales</taxon>
        <taxon>Pseudomonadaceae</taxon>
        <taxon>Halopseudomonas</taxon>
    </lineage>
</organism>
<dbReference type="AlphaFoldDB" id="A0A1S8DCT5"/>
<keyword evidence="4" id="KW-1185">Reference proteome</keyword>
<evidence type="ECO:0000313" key="4">
    <source>
        <dbReference type="Proteomes" id="UP000242847"/>
    </source>
</evidence>
<proteinExistence type="predicted"/>
<keyword evidence="1" id="KW-0472">Membrane</keyword>
<keyword evidence="1" id="KW-1133">Transmembrane helix</keyword>
<feature type="transmembrane region" description="Helical" evidence="1">
    <location>
        <begin position="12"/>
        <end position="32"/>
    </location>
</feature>
<sequence>MNSLTNNGSAQRGSALIVALFILLMVSVLGISAMRTSIYSAKVATGVQADTMSFDAAESAVAMSLERLRGLNDTELSRSVLNGESMQTCLLSDGSLKNSECGNSDRMDSRELLQAGSYIVHLQNNCRMVSGSDVEIYRDYVIDILGESNMQSYQIENNHLQEALKVGLDCVQL</sequence>
<dbReference type="RefSeq" id="WP_083728252.1">
    <property type="nucleotide sequence ID" value="NZ_FOUD01000026.1"/>
</dbReference>
<dbReference type="InterPro" id="IPR025746">
    <property type="entry name" value="PilX_N_dom"/>
</dbReference>
<gene>
    <name evidence="3" type="ORF">BXT89_13750</name>
</gene>
<dbReference type="STRING" id="254161.SAMN05216256_12632"/>
<evidence type="ECO:0000259" key="2">
    <source>
        <dbReference type="Pfam" id="PF14341"/>
    </source>
</evidence>